<dbReference type="Proteomes" id="UP000324298">
    <property type="component" value="Unassembled WGS sequence"/>
</dbReference>
<evidence type="ECO:0000259" key="6">
    <source>
        <dbReference type="PROSITE" id="PS50111"/>
    </source>
</evidence>
<evidence type="ECO:0000313" key="8">
    <source>
        <dbReference type="EMBL" id="KAA0888392.1"/>
    </source>
</evidence>
<gene>
    <name evidence="8" type="ORF">ET418_16480</name>
</gene>
<feature type="domain" description="Methyl-accepting transducer" evidence="6">
    <location>
        <begin position="236"/>
        <end position="472"/>
    </location>
</feature>
<comment type="subcellular location">
    <subcellularLocation>
        <location evidence="1">Membrane</location>
    </subcellularLocation>
</comment>
<dbReference type="CDD" id="cd06225">
    <property type="entry name" value="HAMP"/>
    <property type="match status" value="1"/>
</dbReference>
<dbReference type="SUPFAM" id="SSF58104">
    <property type="entry name" value="Methyl-accepting chemotaxis protein (MCP) signaling domain"/>
    <property type="match status" value="1"/>
</dbReference>
<evidence type="ECO:0000256" key="1">
    <source>
        <dbReference type="ARBA" id="ARBA00004370"/>
    </source>
</evidence>
<evidence type="ECO:0000313" key="9">
    <source>
        <dbReference type="Proteomes" id="UP000324298"/>
    </source>
</evidence>
<keyword evidence="9" id="KW-1185">Reference proteome</keyword>
<dbReference type="InterPro" id="IPR003660">
    <property type="entry name" value="HAMP_dom"/>
</dbReference>
<keyword evidence="5" id="KW-0472">Membrane</keyword>
<dbReference type="GO" id="GO:0004888">
    <property type="term" value="F:transmembrane signaling receptor activity"/>
    <property type="evidence" value="ECO:0007669"/>
    <property type="project" value="InterPro"/>
</dbReference>
<dbReference type="Pfam" id="PF00015">
    <property type="entry name" value="MCPsignal"/>
    <property type="match status" value="1"/>
</dbReference>
<evidence type="ECO:0000256" key="2">
    <source>
        <dbReference type="ARBA" id="ARBA00023224"/>
    </source>
</evidence>
<evidence type="ECO:0000256" key="3">
    <source>
        <dbReference type="ARBA" id="ARBA00029447"/>
    </source>
</evidence>
<dbReference type="PROSITE" id="PS50885">
    <property type="entry name" value="HAMP"/>
    <property type="match status" value="1"/>
</dbReference>
<sequence length="509" mass="55325">MKGTNERFDRFNDKYQSLALTVSEMQAQGIQSEQAVRNVILNPSDEKALSNYSKASEEFLALLKDAIIIANGVEEYGKQFNKLPAMWRENSVIKEEIIKLAREGKQADAIELLVKKETPKWREIKVLIVEMQTAIKKDMKAERTDLNAFTNQTFSLAVTTLIITILLMNLLLLIFWRVMQTSFNELILRLKDIAAGEGDLSKRLEVQGMDELAQTAIWLNKFIEKMSVIITSVVGTSSNLASATLELNITAEQMAVSAEEVAAQAGTVATASEEMAATSNDIAKNCHLAAQSAQQAADTTQNGFEVVKNTVEGIRQRGKRTKVNAQAISSLGERSDQIGAIVATIEDIADQTNLLALNAAIEAARAGEQGRGFAVVADEVRALAERTTRATKEIGEMIKAIQNETKQAIVSMEEGVKGTEKGAAEATLLESALQKILEQVNEVTSQVSQIATAAEEQTATTNEITTNIHKISEIIESTSKGAQDTATASSSLSRLGEDLNSLVGQFKLA</sequence>
<evidence type="ECO:0000256" key="4">
    <source>
        <dbReference type="PROSITE-ProRule" id="PRU00284"/>
    </source>
</evidence>
<dbReference type="AlphaFoldDB" id="A0A5A9X5F6"/>
<proteinExistence type="inferred from homology"/>
<dbReference type="InterPro" id="IPR004089">
    <property type="entry name" value="MCPsignal_dom"/>
</dbReference>
<organism evidence="8 9">
    <name type="scientific">Oryzomonas rubra</name>
    <dbReference type="NCBI Taxonomy" id="2509454"/>
    <lineage>
        <taxon>Bacteria</taxon>
        <taxon>Pseudomonadati</taxon>
        <taxon>Thermodesulfobacteriota</taxon>
        <taxon>Desulfuromonadia</taxon>
        <taxon>Geobacterales</taxon>
        <taxon>Geobacteraceae</taxon>
        <taxon>Oryzomonas</taxon>
    </lineage>
</organism>
<dbReference type="GO" id="GO:0016020">
    <property type="term" value="C:membrane"/>
    <property type="evidence" value="ECO:0007669"/>
    <property type="project" value="UniProtKB-SubCell"/>
</dbReference>
<dbReference type="GO" id="GO:0006935">
    <property type="term" value="P:chemotaxis"/>
    <property type="evidence" value="ECO:0007669"/>
    <property type="project" value="InterPro"/>
</dbReference>
<dbReference type="SMART" id="SM00283">
    <property type="entry name" value="MA"/>
    <property type="match status" value="1"/>
</dbReference>
<accession>A0A5A9X5F6</accession>
<reference evidence="8 9" key="1">
    <citation type="submission" date="2019-04" db="EMBL/GenBank/DDBJ databases">
        <title>Geobacter ruber sp. nov., ferric-reducing bacteria isolated from paddy soil.</title>
        <authorList>
            <person name="Xu Z."/>
            <person name="Masuda Y."/>
            <person name="Itoh H."/>
            <person name="Senoo K."/>
        </authorList>
    </citation>
    <scope>NUCLEOTIDE SEQUENCE [LARGE SCALE GENOMIC DNA]</scope>
    <source>
        <strain evidence="8 9">Red88</strain>
    </source>
</reference>
<keyword evidence="2 4" id="KW-0807">Transducer</keyword>
<feature type="domain" description="HAMP" evidence="7">
    <location>
        <begin position="177"/>
        <end position="231"/>
    </location>
</feature>
<dbReference type="GO" id="GO:0007165">
    <property type="term" value="P:signal transduction"/>
    <property type="evidence" value="ECO:0007669"/>
    <property type="project" value="UniProtKB-KW"/>
</dbReference>
<name>A0A5A9X5F6_9BACT</name>
<dbReference type="PANTHER" id="PTHR32089">
    <property type="entry name" value="METHYL-ACCEPTING CHEMOTAXIS PROTEIN MCPB"/>
    <property type="match status" value="1"/>
</dbReference>
<comment type="caution">
    <text evidence="8">The sequence shown here is derived from an EMBL/GenBank/DDBJ whole genome shotgun (WGS) entry which is preliminary data.</text>
</comment>
<dbReference type="OrthoDB" id="9816383at2"/>
<dbReference type="CDD" id="cd11386">
    <property type="entry name" value="MCP_signal"/>
    <property type="match status" value="1"/>
</dbReference>
<dbReference type="EMBL" id="SRSD01000011">
    <property type="protein sequence ID" value="KAA0888392.1"/>
    <property type="molecule type" value="Genomic_DNA"/>
</dbReference>
<keyword evidence="5" id="KW-0812">Transmembrane</keyword>
<dbReference type="FunFam" id="1.10.287.950:FF:000001">
    <property type="entry name" value="Methyl-accepting chemotaxis sensory transducer"/>
    <property type="match status" value="1"/>
</dbReference>
<evidence type="ECO:0000256" key="5">
    <source>
        <dbReference type="SAM" id="Phobius"/>
    </source>
</evidence>
<dbReference type="PRINTS" id="PR00260">
    <property type="entry name" value="CHEMTRNSDUCR"/>
</dbReference>
<comment type="similarity">
    <text evidence="3">Belongs to the methyl-accepting chemotaxis (MCP) protein family.</text>
</comment>
<evidence type="ECO:0000259" key="7">
    <source>
        <dbReference type="PROSITE" id="PS50885"/>
    </source>
</evidence>
<feature type="transmembrane region" description="Helical" evidence="5">
    <location>
        <begin position="153"/>
        <end position="176"/>
    </location>
</feature>
<protein>
    <submittedName>
        <fullName evidence="8">Methyl-accepting chemotaxis protein</fullName>
    </submittedName>
</protein>
<dbReference type="InterPro" id="IPR004090">
    <property type="entry name" value="Chemotax_Me-accpt_rcpt"/>
</dbReference>
<dbReference type="PANTHER" id="PTHR32089:SF112">
    <property type="entry name" value="LYSOZYME-LIKE PROTEIN-RELATED"/>
    <property type="match status" value="1"/>
</dbReference>
<dbReference type="PROSITE" id="PS50111">
    <property type="entry name" value="CHEMOTAXIS_TRANSDUC_2"/>
    <property type="match status" value="1"/>
</dbReference>
<dbReference type="Gene3D" id="1.10.287.950">
    <property type="entry name" value="Methyl-accepting chemotaxis protein"/>
    <property type="match status" value="1"/>
</dbReference>
<keyword evidence="5" id="KW-1133">Transmembrane helix</keyword>